<dbReference type="PANTHER" id="PTHR34396:SF27">
    <property type="entry name" value="OS08G0208700 PROTEIN"/>
    <property type="match status" value="1"/>
</dbReference>
<feature type="domain" description="BED-type" evidence="6">
    <location>
        <begin position="67"/>
        <end position="125"/>
    </location>
</feature>
<keyword evidence="2 4" id="KW-0863">Zinc-finger</keyword>
<dbReference type="Proteomes" id="UP001291926">
    <property type="component" value="Unassembled WGS sequence"/>
</dbReference>
<evidence type="ECO:0000256" key="5">
    <source>
        <dbReference type="SAM" id="MobiDB-lite"/>
    </source>
</evidence>
<dbReference type="SMART" id="SM00614">
    <property type="entry name" value="ZnF_BED"/>
    <property type="match status" value="1"/>
</dbReference>
<dbReference type="InterPro" id="IPR003656">
    <property type="entry name" value="Znf_BED"/>
</dbReference>
<dbReference type="EMBL" id="JAYDYQ010002687">
    <property type="protein sequence ID" value="KAK4478969.1"/>
    <property type="molecule type" value="Genomic_DNA"/>
</dbReference>
<organism evidence="7 8">
    <name type="scientific">Penstemon davidsonii</name>
    <dbReference type="NCBI Taxonomy" id="160366"/>
    <lineage>
        <taxon>Eukaryota</taxon>
        <taxon>Viridiplantae</taxon>
        <taxon>Streptophyta</taxon>
        <taxon>Embryophyta</taxon>
        <taxon>Tracheophyta</taxon>
        <taxon>Spermatophyta</taxon>
        <taxon>Magnoliopsida</taxon>
        <taxon>eudicotyledons</taxon>
        <taxon>Gunneridae</taxon>
        <taxon>Pentapetalae</taxon>
        <taxon>asterids</taxon>
        <taxon>lamiids</taxon>
        <taxon>Lamiales</taxon>
        <taxon>Plantaginaceae</taxon>
        <taxon>Cheloneae</taxon>
        <taxon>Penstemon</taxon>
    </lineage>
</organism>
<comment type="caution">
    <text evidence="7">The sequence shown here is derived from an EMBL/GenBank/DDBJ whole genome shotgun (WGS) entry which is preliminary data.</text>
</comment>
<dbReference type="PROSITE" id="PS50808">
    <property type="entry name" value="ZF_BED"/>
    <property type="match status" value="1"/>
</dbReference>
<feature type="region of interest" description="Disordered" evidence="5">
    <location>
        <begin position="1"/>
        <end position="66"/>
    </location>
</feature>
<evidence type="ECO:0000256" key="1">
    <source>
        <dbReference type="ARBA" id="ARBA00022723"/>
    </source>
</evidence>
<keyword evidence="1" id="KW-0479">Metal-binding</keyword>
<evidence type="ECO:0000256" key="3">
    <source>
        <dbReference type="ARBA" id="ARBA00022833"/>
    </source>
</evidence>
<evidence type="ECO:0000256" key="2">
    <source>
        <dbReference type="ARBA" id="ARBA00022771"/>
    </source>
</evidence>
<accession>A0ABR0CPF2</accession>
<dbReference type="PANTHER" id="PTHR34396">
    <property type="entry name" value="OS03G0264950 PROTEIN-RELATED"/>
    <property type="match status" value="1"/>
</dbReference>
<protein>
    <recommendedName>
        <fullName evidence="6">BED-type domain-containing protein</fullName>
    </recommendedName>
</protein>
<proteinExistence type="predicted"/>
<feature type="compositionally biased region" description="Low complexity" evidence="5">
    <location>
        <begin position="32"/>
        <end position="42"/>
    </location>
</feature>
<evidence type="ECO:0000256" key="4">
    <source>
        <dbReference type="PROSITE-ProRule" id="PRU00027"/>
    </source>
</evidence>
<keyword evidence="8" id="KW-1185">Reference proteome</keyword>
<evidence type="ECO:0000313" key="8">
    <source>
        <dbReference type="Proteomes" id="UP001291926"/>
    </source>
</evidence>
<reference evidence="7 8" key="1">
    <citation type="journal article" date="2023" name="bioRxiv">
        <title>Genome report: Whole genome sequence and annotation of Penstemon davidsonii.</title>
        <authorList>
            <person name="Ostevik K.L."/>
            <person name="Alabady M."/>
            <person name="Zhang M."/>
            <person name="Rausher M.D."/>
        </authorList>
    </citation>
    <scope>NUCLEOTIDE SEQUENCE [LARGE SCALE GENOMIC DNA]</scope>
    <source>
        <strain evidence="7">DNT005</strain>
        <tissue evidence="7">Whole leaf</tissue>
    </source>
</reference>
<feature type="compositionally biased region" description="Pro residues" evidence="5">
    <location>
        <begin position="43"/>
        <end position="57"/>
    </location>
</feature>
<name>A0ABR0CPF2_9LAMI</name>
<keyword evidence="3" id="KW-0862">Zinc</keyword>
<dbReference type="InterPro" id="IPR036236">
    <property type="entry name" value="Znf_C2H2_sf"/>
</dbReference>
<dbReference type="InterPro" id="IPR053031">
    <property type="entry name" value="Cuticle_assoc_protein"/>
</dbReference>
<dbReference type="Pfam" id="PF02892">
    <property type="entry name" value="zf-BED"/>
    <property type="match status" value="1"/>
</dbReference>
<sequence length="182" mass="20580">MSSSGSRRPPLHPTSQEQQNNRPIMAPPPTQTPGSQTTIPTSSPTPTPNSAPVPPPEVSEEQQTTSKKRARCWQHFHEYTKNGKVRAQCNYCEKNYACESRRNCTSGMNNHMKVCKKHPDNLVNSRMDSHTIHSFCHSVTGVGGEGDYREVSSLWKFDQESVRKAMNVFLIVDEHPFRTIEK</sequence>
<evidence type="ECO:0000313" key="7">
    <source>
        <dbReference type="EMBL" id="KAK4478969.1"/>
    </source>
</evidence>
<gene>
    <name evidence="7" type="ORF">RD792_014476</name>
</gene>
<dbReference type="SUPFAM" id="SSF57667">
    <property type="entry name" value="beta-beta-alpha zinc fingers"/>
    <property type="match status" value="1"/>
</dbReference>
<evidence type="ECO:0000259" key="6">
    <source>
        <dbReference type="PROSITE" id="PS50808"/>
    </source>
</evidence>
<feature type="compositionally biased region" description="Polar residues" evidence="5">
    <location>
        <begin position="13"/>
        <end position="22"/>
    </location>
</feature>